<feature type="compositionally biased region" description="Basic and acidic residues" evidence="1">
    <location>
        <begin position="790"/>
        <end position="800"/>
    </location>
</feature>
<feature type="non-terminal residue" evidence="3">
    <location>
        <position position="1"/>
    </location>
</feature>
<protein>
    <recommendedName>
        <fullName evidence="2">RelA/SpoT domain-containing protein</fullName>
    </recommendedName>
</protein>
<feature type="compositionally biased region" description="Basic and acidic residues" evidence="1">
    <location>
        <begin position="754"/>
        <end position="770"/>
    </location>
</feature>
<feature type="compositionally biased region" description="Acidic residues" evidence="1">
    <location>
        <begin position="580"/>
        <end position="590"/>
    </location>
</feature>
<dbReference type="EMBL" id="NCSJ02000201">
    <property type="protein sequence ID" value="RFU27543.1"/>
    <property type="molecule type" value="Genomic_DNA"/>
</dbReference>
<dbReference type="SMART" id="SM00954">
    <property type="entry name" value="RelA_SpoT"/>
    <property type="match status" value="1"/>
</dbReference>
<accession>A0A3E2H3F5</accession>
<dbReference type="PANTHER" id="PTHR41773:SF1">
    <property type="entry name" value="RELA_SPOT DOMAIN-CONTAINING PROTEIN"/>
    <property type="match status" value="1"/>
</dbReference>
<organism evidence="3 4">
    <name type="scientific">Scytalidium lignicola</name>
    <name type="common">Hyphomycete</name>
    <dbReference type="NCBI Taxonomy" id="5539"/>
    <lineage>
        <taxon>Eukaryota</taxon>
        <taxon>Fungi</taxon>
        <taxon>Dikarya</taxon>
        <taxon>Ascomycota</taxon>
        <taxon>Pezizomycotina</taxon>
        <taxon>Leotiomycetes</taxon>
        <taxon>Leotiomycetes incertae sedis</taxon>
        <taxon>Scytalidium</taxon>
    </lineage>
</organism>
<feature type="non-terminal residue" evidence="3">
    <location>
        <position position="970"/>
    </location>
</feature>
<evidence type="ECO:0000259" key="2">
    <source>
        <dbReference type="SMART" id="SM00954"/>
    </source>
</evidence>
<evidence type="ECO:0000313" key="4">
    <source>
        <dbReference type="Proteomes" id="UP000258309"/>
    </source>
</evidence>
<comment type="caution">
    <text evidence="3">The sequence shown here is derived from an EMBL/GenBank/DDBJ whole genome shotgun (WGS) entry which is preliminary data.</text>
</comment>
<dbReference type="OrthoDB" id="4719016at2759"/>
<evidence type="ECO:0000313" key="3">
    <source>
        <dbReference type="EMBL" id="RFU27543.1"/>
    </source>
</evidence>
<dbReference type="SUPFAM" id="SSF81301">
    <property type="entry name" value="Nucleotidyltransferase"/>
    <property type="match status" value="1"/>
</dbReference>
<dbReference type="AlphaFoldDB" id="A0A3E2H3F5"/>
<feature type="compositionally biased region" description="Basic and acidic residues" evidence="1">
    <location>
        <begin position="509"/>
        <end position="519"/>
    </location>
</feature>
<feature type="compositionally biased region" description="Basic and acidic residues" evidence="1">
    <location>
        <begin position="597"/>
        <end position="614"/>
    </location>
</feature>
<feature type="compositionally biased region" description="Basic and acidic residues" evidence="1">
    <location>
        <begin position="556"/>
        <end position="565"/>
    </location>
</feature>
<evidence type="ECO:0000256" key="1">
    <source>
        <dbReference type="SAM" id="MobiDB-lite"/>
    </source>
</evidence>
<keyword evidence="4" id="KW-1185">Reference proteome</keyword>
<reference evidence="3 4" key="1">
    <citation type="submission" date="2018-05" db="EMBL/GenBank/DDBJ databases">
        <title>Draft genome sequence of Scytalidium lignicola DSM 105466, a ubiquitous saprotrophic fungus.</title>
        <authorList>
            <person name="Buettner E."/>
            <person name="Gebauer A.M."/>
            <person name="Hofrichter M."/>
            <person name="Liers C."/>
            <person name="Kellner H."/>
        </authorList>
    </citation>
    <scope>NUCLEOTIDE SEQUENCE [LARGE SCALE GENOMIC DNA]</scope>
    <source>
        <strain evidence="3 4">DSM 105466</strain>
    </source>
</reference>
<dbReference type="InterPro" id="IPR043519">
    <property type="entry name" value="NT_sf"/>
</dbReference>
<name>A0A3E2H3F5_SCYLI</name>
<dbReference type="InterPro" id="IPR007685">
    <property type="entry name" value="RelA_SpoT"/>
</dbReference>
<feature type="domain" description="RelA/SpoT" evidence="2">
    <location>
        <begin position="65"/>
        <end position="219"/>
    </location>
</feature>
<dbReference type="Proteomes" id="UP000258309">
    <property type="component" value="Unassembled WGS sequence"/>
</dbReference>
<proteinExistence type="predicted"/>
<feature type="region of interest" description="Disordered" evidence="1">
    <location>
        <begin position="950"/>
        <end position="970"/>
    </location>
</feature>
<gene>
    <name evidence="3" type="ORF">B7463_g8792</name>
</gene>
<sequence length="970" mass="110555">MAKMDPDTLWLGQSESKVDNSADTISSFIADWVQIKYFYSEAASLAQELCETLLASYAIRAIVTHRVKQGHRLESKLRERVRKLGREYRSAKEIRDDVVDLAGVRIALYFPSDREKIDKIIHDAFAVVKHKSFPEQNDKRLSDSVSVVTDKASEFEQRFHGYSADHYRVRMKVENLATKKLRDDFQKTNPVIEIQVASVLMHAWAEIDHDLVYKTLTSGPASQQELRLLDATNGLVHTGEVLLQQLQTAMDDRVAYQNKPFSEQYELLSFLRGQIKKAKGSMEHLDVLLLVLKMTGLDSPRRLGDILEGFVIPAKSKDPVALVILEHILCSLGEEQRRVNNLYLRPKSVLTNELEIDKTNPKCYNTDVKTRDKILDQRDILEMTVSVADIMRFPERSILVVEGMPQKFRKFYALYNLAHFATVRPVDKANKDSERWLCEISLRELDPLWTWFETNDDVLFRVSLLLARMNVQEIDQELIKLRPSSGFQRLPSLHEPNAGYLSPSYMSPRSDDTESRFSRIPEGSETPKSSPTGGSERSQSNSRNQGSPPIRTRSGTGEREPEKSEWGSPTAPRESKRSDTEEDDEDEEDLLPIVIPERTRRPYTESTLRSESKTALRNPSTVPREKIREERPVNGQTRPSPERKTSNQAAYVEDDSSADSDAELKRPAVKIHQDSTRQVNELRSPTRPRAIERKTAWNRGTASMPGGSRERQRAKEISRNRGTASMPGGSAMPRVPEAPEPSNVDTDWEEDSAEERRRLYDKEYREHIRNETTSMPSMPVVMEPTRPRRRDTGRSRRNDYYRANGPVERRQSSPLTSRRSEPAVPPQGYQYRCWVAATAMASQLALPPPAVSRREPAEPIEPELKLSELLLELTPMAARPLPEADALLRTATTLILSVDRAMDRLLSLLPTAAWPPAQLGPEPSLEPEPEPEPDRAEDIAIQQALDEVLEYHRTHRPPNTAKNYEPKQRE</sequence>
<feature type="compositionally biased region" description="Basic and acidic residues" evidence="1">
    <location>
        <begin position="708"/>
        <end position="719"/>
    </location>
</feature>
<feature type="compositionally biased region" description="Acidic residues" evidence="1">
    <location>
        <begin position="652"/>
        <end position="661"/>
    </location>
</feature>
<dbReference type="PANTHER" id="PTHR41773">
    <property type="entry name" value="GTP PYROPHOSPHATASE-RELATED"/>
    <property type="match status" value="1"/>
</dbReference>
<feature type="region of interest" description="Disordered" evidence="1">
    <location>
        <begin position="487"/>
        <end position="826"/>
    </location>
</feature>
<feature type="region of interest" description="Disordered" evidence="1">
    <location>
        <begin position="915"/>
        <end position="938"/>
    </location>
</feature>
<dbReference type="CDD" id="cd05399">
    <property type="entry name" value="NT_Rel-Spo_like"/>
    <property type="match status" value="1"/>
</dbReference>
<feature type="compositionally biased region" description="Basic and acidic residues" evidence="1">
    <location>
        <begin position="662"/>
        <end position="675"/>
    </location>
</feature>
<dbReference type="GO" id="GO:0015969">
    <property type="term" value="P:guanosine tetraphosphate metabolic process"/>
    <property type="evidence" value="ECO:0007669"/>
    <property type="project" value="InterPro"/>
</dbReference>
<dbReference type="Gene3D" id="3.30.460.10">
    <property type="entry name" value="Beta Polymerase, domain 2"/>
    <property type="match status" value="1"/>
</dbReference>
<dbReference type="STRING" id="5539.A0A3E2H3F5"/>
<feature type="compositionally biased region" description="Polar residues" evidence="1">
    <location>
        <begin position="526"/>
        <end position="547"/>
    </location>
</feature>
<feature type="compositionally biased region" description="Basic and acidic residues" evidence="1">
    <location>
        <begin position="623"/>
        <end position="632"/>
    </location>
</feature>
<dbReference type="Pfam" id="PF04607">
    <property type="entry name" value="RelA_SpoT"/>
    <property type="match status" value="1"/>
</dbReference>